<dbReference type="AlphaFoldDB" id="A0A1B2AAI6"/>
<accession>A0A1B2AAI6</accession>
<dbReference type="EMBL" id="CP016591">
    <property type="protein sequence ID" value="ANY19177.1"/>
    <property type="molecule type" value="Genomic_DNA"/>
</dbReference>
<dbReference type="Proteomes" id="UP000092932">
    <property type="component" value="Chromosome"/>
</dbReference>
<proteinExistence type="predicted"/>
<dbReference type="KEGG" id="ado:A6F68_00646"/>
<evidence type="ECO:0000313" key="3">
    <source>
        <dbReference type="Proteomes" id="UP000092932"/>
    </source>
</evidence>
<name>A0A1B2AAI6_9SPHN</name>
<organism evidence="2 3">
    <name type="scientific">Tsuneonella dongtanensis</name>
    <dbReference type="NCBI Taxonomy" id="692370"/>
    <lineage>
        <taxon>Bacteria</taxon>
        <taxon>Pseudomonadati</taxon>
        <taxon>Pseudomonadota</taxon>
        <taxon>Alphaproteobacteria</taxon>
        <taxon>Sphingomonadales</taxon>
        <taxon>Erythrobacteraceae</taxon>
        <taxon>Tsuneonella</taxon>
    </lineage>
</organism>
<dbReference type="GO" id="GO:0035438">
    <property type="term" value="F:cyclic-di-GMP binding"/>
    <property type="evidence" value="ECO:0007669"/>
    <property type="project" value="InterPro"/>
</dbReference>
<sequence>MEHNRIEVPPGAVAGSCEDRSSPRFTLLIRAAKLIAPTGEFIAVIRDVSESGISLRGFHQLPAGEPLVLELQTGERHRLAPVWGRGNEAGYRFLDEVDIVRLVAEAGRYPKRQLRLNMSFQVELAFLGRRIPAEVTNVSQQGAGIICGDLLAIQQPLRIISDKLPEVRARVRWRKGDGYGLAFDDTFSLSQLAVFAATAQDAALLGAPECAVSLRR</sequence>
<keyword evidence="3" id="KW-1185">Reference proteome</keyword>
<dbReference type="RefSeq" id="WP_067676252.1">
    <property type="nucleotide sequence ID" value="NZ_CP016591.1"/>
</dbReference>
<evidence type="ECO:0000313" key="2">
    <source>
        <dbReference type="EMBL" id="ANY19177.1"/>
    </source>
</evidence>
<feature type="domain" description="PilZ" evidence="1">
    <location>
        <begin position="112"/>
        <end position="186"/>
    </location>
</feature>
<dbReference type="InterPro" id="IPR009875">
    <property type="entry name" value="PilZ_domain"/>
</dbReference>
<evidence type="ECO:0000259" key="1">
    <source>
        <dbReference type="Pfam" id="PF07238"/>
    </source>
</evidence>
<gene>
    <name evidence="2" type="ORF">A6F68_00646</name>
</gene>
<dbReference type="PATRIC" id="fig|692370.5.peg.659"/>
<dbReference type="SUPFAM" id="SSF141371">
    <property type="entry name" value="PilZ domain-like"/>
    <property type="match status" value="1"/>
</dbReference>
<reference evidence="2 3" key="1">
    <citation type="submission" date="2016-07" db="EMBL/GenBank/DDBJ databases">
        <title>Complete genome sequence of Altererythrobacter dongtanensis KCTC 22672, a type strain with esterase isolated from tidal flat.</title>
        <authorList>
            <person name="Cheng H."/>
            <person name="Wu Y.-H."/>
            <person name="Zhou P."/>
            <person name="Huo Y.-Y."/>
            <person name="Wang C.-S."/>
            <person name="Xu X.-W."/>
        </authorList>
    </citation>
    <scope>NUCLEOTIDE SEQUENCE [LARGE SCALE GENOMIC DNA]</scope>
    <source>
        <strain evidence="2 3">KCTC 22672</strain>
    </source>
</reference>
<protein>
    <submittedName>
        <fullName evidence="2">PilZ domain protein</fullName>
    </submittedName>
</protein>
<dbReference type="STRING" id="692370.A6F68_00646"/>
<dbReference type="OrthoDB" id="7929489at2"/>
<dbReference type="Pfam" id="PF07238">
    <property type="entry name" value="PilZ"/>
    <property type="match status" value="1"/>
</dbReference>